<dbReference type="EMBL" id="JANGAC010000022">
    <property type="protein sequence ID" value="MCQ4925482.1"/>
    <property type="molecule type" value="Genomic_DNA"/>
</dbReference>
<accession>A0ABT1SG63</accession>
<keyword evidence="2" id="KW-1185">Reference proteome</keyword>
<organism evidence="1 2">
    <name type="scientific">Tissierella carlieri</name>
    <dbReference type="NCBI Taxonomy" id="689904"/>
    <lineage>
        <taxon>Bacteria</taxon>
        <taxon>Bacillati</taxon>
        <taxon>Bacillota</taxon>
        <taxon>Tissierellia</taxon>
        <taxon>Tissierellales</taxon>
        <taxon>Tissierellaceae</taxon>
        <taxon>Tissierella</taxon>
    </lineage>
</organism>
<protein>
    <submittedName>
        <fullName evidence="1">Uncharacterized protein</fullName>
    </submittedName>
</protein>
<sequence>MDKRKSIEKILHRNKIFHHYPQIAVNLSITDILIDYDENRILILKFCIKGTETGKEVGEIS</sequence>
<dbReference type="RefSeq" id="WP_216560098.1">
    <property type="nucleotide sequence ID" value="NZ_JAHLOH010000040.1"/>
</dbReference>
<gene>
    <name evidence="1" type="ORF">NE686_20420</name>
</gene>
<name>A0ABT1SG63_9FIRM</name>
<reference evidence="1 2" key="1">
    <citation type="submission" date="2022-06" db="EMBL/GenBank/DDBJ databases">
        <title>Isolation of gut microbiota from human fecal samples.</title>
        <authorList>
            <person name="Pamer E.G."/>
            <person name="Barat B."/>
            <person name="Waligurski E."/>
            <person name="Medina S."/>
            <person name="Paddock L."/>
            <person name="Mostad J."/>
        </authorList>
    </citation>
    <scope>NUCLEOTIDE SEQUENCE [LARGE SCALE GENOMIC DNA]</scope>
    <source>
        <strain evidence="1 2">DFI.7.95</strain>
    </source>
</reference>
<evidence type="ECO:0000313" key="2">
    <source>
        <dbReference type="Proteomes" id="UP001524478"/>
    </source>
</evidence>
<dbReference type="Proteomes" id="UP001524478">
    <property type="component" value="Unassembled WGS sequence"/>
</dbReference>
<evidence type="ECO:0000313" key="1">
    <source>
        <dbReference type="EMBL" id="MCQ4925482.1"/>
    </source>
</evidence>
<comment type="caution">
    <text evidence="1">The sequence shown here is derived from an EMBL/GenBank/DDBJ whole genome shotgun (WGS) entry which is preliminary data.</text>
</comment>
<proteinExistence type="predicted"/>